<keyword evidence="2" id="KW-0732">Signal</keyword>
<proteinExistence type="predicted"/>
<evidence type="ECO:0000256" key="1">
    <source>
        <dbReference type="SAM" id="MobiDB-lite"/>
    </source>
</evidence>
<feature type="compositionally biased region" description="Low complexity" evidence="1">
    <location>
        <begin position="244"/>
        <end position="262"/>
    </location>
</feature>
<dbReference type="Pfam" id="PF04536">
    <property type="entry name" value="TPM_phosphatase"/>
    <property type="match status" value="1"/>
</dbReference>
<dbReference type="EMBL" id="LILD01000001">
    <property type="protein sequence ID" value="KOO39224.1"/>
    <property type="molecule type" value="Genomic_DNA"/>
</dbReference>
<dbReference type="PANTHER" id="PTHR30373">
    <property type="entry name" value="UPF0603 PROTEIN YGCG"/>
    <property type="match status" value="1"/>
</dbReference>
<feature type="domain" description="TPM" evidence="3">
    <location>
        <begin position="33"/>
        <end position="154"/>
    </location>
</feature>
<organism evidence="4">
    <name type="scientific">Halalkalibacterium halodurans</name>
    <name type="common">Bacillus halodurans</name>
    <dbReference type="NCBI Taxonomy" id="86665"/>
    <lineage>
        <taxon>Bacteria</taxon>
        <taxon>Bacillati</taxon>
        <taxon>Bacillota</taxon>
        <taxon>Bacilli</taxon>
        <taxon>Bacillales</taxon>
        <taxon>Bacillaceae</taxon>
        <taxon>Halalkalibacterium (ex Joshi et al. 2022)</taxon>
    </lineage>
</organism>
<sequence>MSNVVMKLFYRMGIAIMLLITFSNPVNSATPHVYDHAKLFTDSERDDLEQQATTLSEQVQLDIAVVTIDDNAGKTAEENAMDFFDEHDLGNEDGEDSVLLLIDMDSREVFILTSGLGSKYLTDQRLDLVLDDIYPYLSEQNYTSAVEFFLTGVNEYVQQGIPADQHTVVVSEKNETSLAYKLLVYLGISSVIGLLVVGGMATKNRSTSSISKGTYLLKDSFRLIRHEDHHYNTKVTKRRIQTQSTSGSRPGRSTVRSSSSGRSYGGRGRKF</sequence>
<dbReference type="PANTHER" id="PTHR30373:SF2">
    <property type="entry name" value="UPF0603 PROTEIN YGCG"/>
    <property type="match status" value="1"/>
</dbReference>
<name>A0A0M0KK80_ALKHA</name>
<dbReference type="Gene3D" id="3.10.310.50">
    <property type="match status" value="1"/>
</dbReference>
<dbReference type="RefSeq" id="WP_053431284.1">
    <property type="nucleotide sequence ID" value="NZ_CP040441.1"/>
</dbReference>
<dbReference type="AlphaFoldDB" id="A0A0M0KK80"/>
<dbReference type="GeneID" id="87597418"/>
<feature type="region of interest" description="Disordered" evidence="1">
    <location>
        <begin position="232"/>
        <end position="271"/>
    </location>
</feature>
<dbReference type="PATRIC" id="fig|136160.3.peg.2494"/>
<comment type="caution">
    <text evidence="4">The sequence shown here is derived from an EMBL/GenBank/DDBJ whole genome shotgun (WGS) entry which is preliminary data.</text>
</comment>
<evidence type="ECO:0000256" key="2">
    <source>
        <dbReference type="SAM" id="SignalP"/>
    </source>
</evidence>
<dbReference type="InterPro" id="IPR007621">
    <property type="entry name" value="TPM_dom"/>
</dbReference>
<feature type="chain" id="PRO_5005602730" description="TPM domain-containing protein" evidence="2">
    <location>
        <begin position="29"/>
        <end position="271"/>
    </location>
</feature>
<evidence type="ECO:0000259" key="3">
    <source>
        <dbReference type="Pfam" id="PF04536"/>
    </source>
</evidence>
<protein>
    <recommendedName>
        <fullName evidence="3">TPM domain-containing protein</fullName>
    </recommendedName>
</protein>
<gene>
    <name evidence="4" type="ORF">AMD02_10510</name>
</gene>
<feature type="signal peptide" evidence="2">
    <location>
        <begin position="1"/>
        <end position="28"/>
    </location>
</feature>
<reference evidence="4" key="1">
    <citation type="submission" date="2015-08" db="EMBL/GenBank/DDBJ databases">
        <title>Complete DNA Sequence of Pseudomonas syringae pv. actinidiae, the Causal Agent of Kiwifruit Canker Disease.</title>
        <authorList>
            <person name="Rikkerink E.H.A."/>
            <person name="Fineran P.C."/>
        </authorList>
    </citation>
    <scope>NUCLEOTIDE SEQUENCE</scope>
    <source>
        <strain evidence="4">DSM 13666</strain>
    </source>
</reference>
<evidence type="ECO:0000313" key="4">
    <source>
        <dbReference type="EMBL" id="KOO39224.1"/>
    </source>
</evidence>
<accession>A0A0M0KK80</accession>